<dbReference type="InterPro" id="IPR001650">
    <property type="entry name" value="Helicase_C-like"/>
</dbReference>
<dbReference type="SMART" id="SM00490">
    <property type="entry name" value="HELICc"/>
    <property type="match status" value="1"/>
</dbReference>
<dbReference type="GO" id="GO:0005524">
    <property type="term" value="F:ATP binding"/>
    <property type="evidence" value="ECO:0007669"/>
    <property type="project" value="UniProtKB-KW"/>
</dbReference>
<dbReference type="RefSeq" id="WP_005977423.1">
    <property type="nucleotide sequence ID" value="NZ_CABKNW010000002.1"/>
</dbReference>
<dbReference type="InterPro" id="IPR027417">
    <property type="entry name" value="P-loop_NTPase"/>
</dbReference>
<dbReference type="GO" id="GO:0051607">
    <property type="term" value="P:defense response to virus"/>
    <property type="evidence" value="ECO:0007669"/>
    <property type="project" value="UniProtKB-KW"/>
</dbReference>
<sequence length="861" mass="102028">MFEEELFSIEKYVKDEDKILAHISDRKNSETLLEHSDLVVKYNKKIYEDKNLKIVFDKLAEKFFGQNETVKKFWNEMIINASCMHDIGKLNINFQIDKMRNDIFERVLLCQSKRHSNLSARIYIDYFANKLIKLCSENKLNNDDIFKCFVFIVLNSYVISRHHSSTKNLNEDFFCEITTNYERYKELFDEVNNYCPNLKLSIKASRKFFKIFEKLKINGEKWNKYVENKDWNSIDYYIYTKLLYSLLVSSDFYATSEYSSGKPIDNLNLLTNIDEYRSVFNSTEIYKGIKLHQETGKYFKKDNINCYRSEMFIEAEKNLEMVNKENIVFLEAPTGSGKTVTSVNLALRLLEKNRELNKIFYIFPFNTLVEQTNSSLREIFQNSPLEESISVINSITPIKEVESEEEYKKDNIDYERSLLNRQFIHSPIVLTTHVHFFETLFGIDRESSFALPHLANSVVIMDEIQSYKNKIWKEIIIFLKKYADILNIKIIIMSATLPNLSFLLDQEAKIPSLITNREKYYSNSIFRERVSLDFCLLEKEYGREELLKKIEKIIFEKHKNQKVVVEFIKKASAFEFYKKLLESNEVCKEDIFLITGDDNKAERKRIIKEAKNKERKSMILVATQVIEAGVDIDMDIGFKNISILDADEQFLGRINRSCKKKNCKAYFFKLDDGGDIYKGDVRIQDRFTLMNEEMREILKNKNFNEYYTIILEALEKFSKDENKEENIDDFRKDKVVQLNFEEIYKRLKLIADDRRTKMIFLSRNINIEGEEILGNKVWNDFKEILLNNEMGYAERRVKLSKVMEKVDLFSYNIPVEMTRKLSYQESIGDNIRYIGDGEKYFVNGKFDRKKLQSDEDTEMIL</sequence>
<dbReference type="AlphaFoldDB" id="A0AAX2JB43"/>
<reference evidence="9 10" key="1">
    <citation type="submission" date="2018-06" db="EMBL/GenBank/DDBJ databases">
        <authorList>
            <consortium name="Pathogen Informatics"/>
            <person name="Doyle S."/>
        </authorList>
    </citation>
    <scope>NUCLEOTIDE SEQUENCE [LARGE SCALE GENOMIC DNA]</scope>
    <source>
        <strain evidence="9 10">NCTC12112</strain>
    </source>
</reference>
<keyword evidence="1" id="KW-0547">Nucleotide-binding</keyword>
<feature type="domain" description="HD Cas3-type" evidence="8">
    <location>
        <begin position="25"/>
        <end position="253"/>
    </location>
</feature>
<dbReference type="InterPro" id="IPR050699">
    <property type="entry name" value="RNA-DNA_Helicase"/>
</dbReference>
<feature type="domain" description="Helicase C-terminal" evidence="7">
    <location>
        <begin position="542"/>
        <end position="715"/>
    </location>
</feature>
<evidence type="ECO:0000256" key="2">
    <source>
        <dbReference type="ARBA" id="ARBA00022801"/>
    </source>
</evidence>
<dbReference type="Gene3D" id="3.40.50.300">
    <property type="entry name" value="P-loop containing nucleotide triphosphate hydrolases"/>
    <property type="match status" value="2"/>
</dbReference>
<dbReference type="EMBL" id="LS483487">
    <property type="protein sequence ID" value="SQJ02459.1"/>
    <property type="molecule type" value="Genomic_DNA"/>
</dbReference>
<dbReference type="GeneID" id="78455960"/>
<dbReference type="PROSITE" id="PS51192">
    <property type="entry name" value="HELICASE_ATP_BIND_1"/>
    <property type="match status" value="1"/>
</dbReference>
<dbReference type="Proteomes" id="UP000249008">
    <property type="component" value="Chromosome 1"/>
</dbReference>
<dbReference type="GO" id="GO:0016787">
    <property type="term" value="F:hydrolase activity"/>
    <property type="evidence" value="ECO:0007669"/>
    <property type="project" value="UniProtKB-KW"/>
</dbReference>
<keyword evidence="4" id="KW-0067">ATP-binding</keyword>
<dbReference type="InterPro" id="IPR006474">
    <property type="entry name" value="Helicase_Cas3_CRISPR-ass_core"/>
</dbReference>
<dbReference type="PROSITE" id="PS51643">
    <property type="entry name" value="HD_CAS3"/>
    <property type="match status" value="1"/>
</dbReference>
<dbReference type="InterPro" id="IPR054712">
    <property type="entry name" value="Cas3-like_dom"/>
</dbReference>
<proteinExistence type="predicted"/>
<evidence type="ECO:0000259" key="8">
    <source>
        <dbReference type="PROSITE" id="PS51643"/>
    </source>
</evidence>
<dbReference type="SMART" id="SM00487">
    <property type="entry name" value="DEXDc"/>
    <property type="match status" value="1"/>
</dbReference>
<dbReference type="KEGG" id="ful:C4N20_14130"/>
<evidence type="ECO:0000256" key="1">
    <source>
        <dbReference type="ARBA" id="ARBA00022741"/>
    </source>
</evidence>
<keyword evidence="3 9" id="KW-0347">Helicase</keyword>
<dbReference type="PANTHER" id="PTHR12131:SF1">
    <property type="entry name" value="ATP-DEPENDENT RNA HELICASE SUPV3L1, MITOCHONDRIAL-RELATED"/>
    <property type="match status" value="1"/>
</dbReference>
<evidence type="ECO:0000256" key="3">
    <source>
        <dbReference type="ARBA" id="ARBA00022806"/>
    </source>
</evidence>
<evidence type="ECO:0000313" key="10">
    <source>
        <dbReference type="Proteomes" id="UP000249008"/>
    </source>
</evidence>
<dbReference type="GO" id="GO:0003676">
    <property type="term" value="F:nucleic acid binding"/>
    <property type="evidence" value="ECO:0007669"/>
    <property type="project" value="InterPro"/>
</dbReference>
<dbReference type="SUPFAM" id="SSF52540">
    <property type="entry name" value="P-loop containing nucleoside triphosphate hydrolases"/>
    <property type="match status" value="1"/>
</dbReference>
<feature type="domain" description="Helicase ATP-binding" evidence="6">
    <location>
        <begin position="319"/>
        <end position="515"/>
    </location>
</feature>
<dbReference type="PROSITE" id="PS51194">
    <property type="entry name" value="HELICASE_CTER"/>
    <property type="match status" value="1"/>
</dbReference>
<dbReference type="InterPro" id="IPR006483">
    <property type="entry name" value="CRISPR-assoc_Cas3_HD"/>
</dbReference>
<evidence type="ECO:0000256" key="5">
    <source>
        <dbReference type="ARBA" id="ARBA00023118"/>
    </source>
</evidence>
<evidence type="ECO:0000259" key="6">
    <source>
        <dbReference type="PROSITE" id="PS51192"/>
    </source>
</evidence>
<dbReference type="InterPro" id="IPR014001">
    <property type="entry name" value="Helicase_ATP-bd"/>
</dbReference>
<evidence type="ECO:0000313" key="9">
    <source>
        <dbReference type="EMBL" id="SQJ02459.1"/>
    </source>
</evidence>
<gene>
    <name evidence="9" type="ORF">NCTC12112_01397</name>
</gene>
<dbReference type="NCBIfam" id="TIGR01587">
    <property type="entry name" value="cas3_core"/>
    <property type="match status" value="1"/>
</dbReference>
<dbReference type="GO" id="GO:0004386">
    <property type="term" value="F:helicase activity"/>
    <property type="evidence" value="ECO:0007669"/>
    <property type="project" value="UniProtKB-KW"/>
</dbReference>
<keyword evidence="2" id="KW-0378">Hydrolase</keyword>
<protein>
    <submittedName>
        <fullName evidence="9">Helicase Cas3</fullName>
    </submittedName>
</protein>
<dbReference type="Pfam" id="PF22590">
    <property type="entry name" value="Cas3-like_C_2"/>
    <property type="match status" value="1"/>
</dbReference>
<accession>A0AAX2JB43</accession>
<dbReference type="Pfam" id="PF00270">
    <property type="entry name" value="DEAD"/>
    <property type="match status" value="1"/>
</dbReference>
<dbReference type="NCBIfam" id="TIGR01596">
    <property type="entry name" value="cas3_HD"/>
    <property type="match status" value="1"/>
</dbReference>
<name>A0AAX2JB43_9FUSO</name>
<keyword evidence="5" id="KW-0051">Antiviral defense</keyword>
<dbReference type="CDD" id="cd09641">
    <property type="entry name" value="Cas3''_I"/>
    <property type="match status" value="1"/>
</dbReference>
<dbReference type="InterPro" id="IPR011545">
    <property type="entry name" value="DEAD/DEAH_box_helicase_dom"/>
</dbReference>
<evidence type="ECO:0000259" key="7">
    <source>
        <dbReference type="PROSITE" id="PS51194"/>
    </source>
</evidence>
<evidence type="ECO:0000256" key="4">
    <source>
        <dbReference type="ARBA" id="ARBA00022840"/>
    </source>
</evidence>
<dbReference type="PANTHER" id="PTHR12131">
    <property type="entry name" value="ATP-DEPENDENT RNA AND DNA HELICASE"/>
    <property type="match status" value="1"/>
</dbReference>
<organism evidence="9 10">
    <name type="scientific">Fusobacterium ulcerans</name>
    <dbReference type="NCBI Taxonomy" id="861"/>
    <lineage>
        <taxon>Bacteria</taxon>
        <taxon>Fusobacteriati</taxon>
        <taxon>Fusobacteriota</taxon>
        <taxon>Fusobacteriia</taxon>
        <taxon>Fusobacteriales</taxon>
        <taxon>Fusobacteriaceae</taxon>
        <taxon>Fusobacterium</taxon>
    </lineage>
</organism>